<dbReference type="InterPro" id="IPR009003">
    <property type="entry name" value="Peptidase_S1_PA"/>
</dbReference>
<gene>
    <name evidence="2" type="ORF">A9P98_08535</name>
</gene>
<sequence length="507" mass="57965">MTRSPQLTASLNSSVVRIYNPTSNNVVGAGFLVEDRLVLTCAHVVADALGIHIRTVEIPNGTVELDFPLVAPKQRLRARIVFWRPVNPDMFGEDIARLELEPPLPDKAQAARLVRSENLYNHPFRVLGFPLGEDNGAWAHGKIKGRRANGWLQLEGTRQTGYSVDHGFSGAPIWDEQLQGIVGMAVAADINRPKIKVASMIPTEVLDTALTPSDLPKRKIPSLLPYLVNRIEQEYELGRVIVRNSPSPLICIIHGDEFQSHDKFLERLHKVSLPRFLGEESIKKYHLPSPPKLNNWDEFSGHLHRTLADIVIGRNSASETEIKTEINDFFHRYPCPILIHTHLLTEQLKEKFETLDNLVKFWCDEWTINSNQNLIICIFIKYQIKRKMNTENSGIIKLFNFLNLNYLVKKYRYEKANQKISQHIKSLCNSERSNPLVLVPELTGVSRSDAENWVRDHTQNFIGEAMAENLMKRIRNLFDNWEEKNSSNKIPMDHLAQELIKVLKSNC</sequence>
<dbReference type="AlphaFoldDB" id="A0A853MAU4"/>
<comment type="caution">
    <text evidence="2">The sequence shown here is derived from an EMBL/GenBank/DDBJ whole genome shotgun (WGS) entry which is preliminary data.</text>
</comment>
<dbReference type="Gene3D" id="2.40.10.120">
    <property type="match status" value="1"/>
</dbReference>
<feature type="domain" description="Inactive STAND" evidence="1">
    <location>
        <begin position="225"/>
        <end position="380"/>
    </location>
</feature>
<name>A0A853MAU4_9CYAN</name>
<dbReference type="Pfam" id="PF13365">
    <property type="entry name" value="Trypsin_2"/>
    <property type="match status" value="1"/>
</dbReference>
<dbReference type="Proteomes" id="UP000093903">
    <property type="component" value="Unassembled WGS sequence"/>
</dbReference>
<accession>A0A853MAU4</accession>
<organism evidence="2 3">
    <name type="scientific">Cylindrospermopsis raciborskii CS-505</name>
    <dbReference type="NCBI Taxonomy" id="533240"/>
    <lineage>
        <taxon>Bacteria</taxon>
        <taxon>Bacillati</taxon>
        <taxon>Cyanobacteriota</taxon>
        <taxon>Cyanophyceae</taxon>
        <taxon>Nostocales</taxon>
        <taxon>Aphanizomenonaceae</taxon>
        <taxon>Cylindrospermopsis</taxon>
    </lineage>
</organism>
<dbReference type="InterPro" id="IPR045475">
    <property type="entry name" value="iSTAND"/>
</dbReference>
<dbReference type="SUPFAM" id="SSF50494">
    <property type="entry name" value="Trypsin-like serine proteases"/>
    <property type="match status" value="1"/>
</dbReference>
<dbReference type="Pfam" id="PF19995">
    <property type="entry name" value="iSTAND"/>
    <property type="match status" value="1"/>
</dbReference>
<protein>
    <recommendedName>
        <fullName evidence="1">Inactive STAND domain-containing protein</fullName>
    </recommendedName>
</protein>
<evidence type="ECO:0000259" key="1">
    <source>
        <dbReference type="Pfam" id="PF19995"/>
    </source>
</evidence>
<dbReference type="EMBL" id="LYXA01000001">
    <property type="protein sequence ID" value="OBU76361.1"/>
    <property type="molecule type" value="Genomic_DNA"/>
</dbReference>
<proteinExistence type="predicted"/>
<dbReference type="RefSeq" id="WP_006277220.1">
    <property type="nucleotide sequence ID" value="NZ_ACYA01000034.1"/>
</dbReference>
<evidence type="ECO:0000313" key="2">
    <source>
        <dbReference type="EMBL" id="OBU76361.1"/>
    </source>
</evidence>
<evidence type="ECO:0000313" key="3">
    <source>
        <dbReference type="Proteomes" id="UP000093903"/>
    </source>
</evidence>
<reference evidence="2 3" key="1">
    <citation type="submission" date="2016-05" db="EMBL/GenBank/DDBJ databases">
        <title>First complete genome of the cyanobacterium Cylindrospermopsis raciborskii CS505, containing a circular chromosome and a single extrachromosomal element.</title>
        <authorList>
            <person name="Fuentes J."/>
            <person name="Tamames J."/>
            <person name="Allen E."/>
            <person name="Plominski A."/>
            <person name="Vasquez M."/>
        </authorList>
    </citation>
    <scope>NUCLEOTIDE SEQUENCE [LARGE SCALE GENOMIC DNA]</scope>
    <source>
        <strain evidence="2 3">CS505</strain>
    </source>
</reference>